<dbReference type="AlphaFoldDB" id="A0AA88GBS9"/>
<dbReference type="GeneID" id="68105652"/>
<feature type="region of interest" description="Disordered" evidence="1">
    <location>
        <begin position="1"/>
        <end position="42"/>
    </location>
</feature>
<feature type="compositionally biased region" description="Basic and acidic residues" evidence="1">
    <location>
        <begin position="288"/>
        <end position="298"/>
    </location>
</feature>
<feature type="region of interest" description="Disordered" evidence="1">
    <location>
        <begin position="288"/>
        <end position="321"/>
    </location>
</feature>
<evidence type="ECO:0000313" key="3">
    <source>
        <dbReference type="Proteomes" id="UP000816034"/>
    </source>
</evidence>
<keyword evidence="3" id="KW-1185">Reference proteome</keyword>
<protein>
    <submittedName>
        <fullName evidence="2">Uncharacterized protein</fullName>
    </submittedName>
</protein>
<reference evidence="2 3" key="1">
    <citation type="journal article" date="2018" name="BMC Genomics">
        <title>The genome of Naegleria lovaniensis, the basis for a comparative approach to unravel pathogenicity factors of the human pathogenic amoeba N. fowleri.</title>
        <authorList>
            <person name="Liechti N."/>
            <person name="Schurch N."/>
            <person name="Bruggmann R."/>
            <person name="Wittwer M."/>
        </authorList>
    </citation>
    <scope>NUCLEOTIDE SEQUENCE [LARGE SCALE GENOMIC DNA]</scope>
    <source>
        <strain evidence="2 3">ATCC 30569</strain>
    </source>
</reference>
<feature type="compositionally biased region" description="Acidic residues" evidence="1">
    <location>
        <begin position="299"/>
        <end position="321"/>
    </location>
</feature>
<gene>
    <name evidence="2" type="ORF">C9374_013199</name>
</gene>
<dbReference type="Proteomes" id="UP000816034">
    <property type="component" value="Unassembled WGS sequence"/>
</dbReference>
<sequence length="321" mass="37063">MPAKQKTSSSSSSSTSSGTAKKGRGKDRVQRKSRGELTEEERLQKLDELLGQAQPASEEIGENFDWDGLKKIKKKNKQHTRAKHKIEIGPNIFISRRQILTILFMLELESPRLKSIPATRIARSCKHIIRESPKFDTPIDSRTKEVATMHDLKMSRAALDRLTLYVEKKLEDIMRWGYVMSISQKKKTLTSANVLTARELMNGQYNHSQAVNFNDLRRRYNCLTSEQQDLEQKLEDVGLRSIDQIYSILENCELIIPGQDMYVPFKLDMALREDDVKQKLTAKGKEFLAKLKQQKTETPEEQVEEDDQEDEQQEMSDVEEE</sequence>
<accession>A0AA88GBS9</accession>
<evidence type="ECO:0000256" key="1">
    <source>
        <dbReference type="SAM" id="MobiDB-lite"/>
    </source>
</evidence>
<dbReference type="RefSeq" id="XP_044541922.1">
    <property type="nucleotide sequence ID" value="XM_044689050.1"/>
</dbReference>
<comment type="caution">
    <text evidence="2">The sequence shown here is derived from an EMBL/GenBank/DDBJ whole genome shotgun (WGS) entry which is preliminary data.</text>
</comment>
<evidence type="ECO:0000313" key="2">
    <source>
        <dbReference type="EMBL" id="KAG2372747.1"/>
    </source>
</evidence>
<name>A0AA88GBS9_NAELO</name>
<proteinExistence type="predicted"/>
<dbReference type="EMBL" id="PYSW02000068">
    <property type="protein sequence ID" value="KAG2372747.1"/>
    <property type="molecule type" value="Genomic_DNA"/>
</dbReference>
<feature type="compositionally biased region" description="Low complexity" evidence="1">
    <location>
        <begin position="7"/>
        <end position="17"/>
    </location>
</feature>
<feature type="compositionally biased region" description="Basic and acidic residues" evidence="1">
    <location>
        <begin position="26"/>
        <end position="42"/>
    </location>
</feature>
<organism evidence="2 3">
    <name type="scientific">Naegleria lovaniensis</name>
    <name type="common">Amoeba</name>
    <dbReference type="NCBI Taxonomy" id="51637"/>
    <lineage>
        <taxon>Eukaryota</taxon>
        <taxon>Discoba</taxon>
        <taxon>Heterolobosea</taxon>
        <taxon>Tetramitia</taxon>
        <taxon>Eutetramitia</taxon>
        <taxon>Vahlkampfiidae</taxon>
        <taxon>Naegleria</taxon>
    </lineage>
</organism>